<accession>A0A7L4MVD4</accession>
<feature type="non-terminal residue" evidence="2">
    <location>
        <position position="230"/>
    </location>
</feature>
<keyword evidence="3" id="KW-1185">Reference proteome</keyword>
<dbReference type="EMBL" id="VWPO01006250">
    <property type="protein sequence ID" value="NXY79804.1"/>
    <property type="molecule type" value="Genomic_DNA"/>
</dbReference>
<feature type="compositionally biased region" description="Basic residues" evidence="1">
    <location>
        <begin position="136"/>
        <end position="149"/>
    </location>
</feature>
<feature type="non-terminal residue" evidence="2">
    <location>
        <position position="1"/>
    </location>
</feature>
<dbReference type="AlphaFoldDB" id="A0A7L4MVD4"/>
<feature type="compositionally biased region" description="Basic and acidic residues" evidence="1">
    <location>
        <begin position="216"/>
        <end position="230"/>
    </location>
</feature>
<proteinExistence type="predicted"/>
<evidence type="ECO:0000313" key="3">
    <source>
        <dbReference type="Proteomes" id="UP000583049"/>
    </source>
</evidence>
<feature type="region of interest" description="Disordered" evidence="1">
    <location>
        <begin position="1"/>
        <end position="230"/>
    </location>
</feature>
<sequence length="230" mass="25890">DRGKDKASKKPKEKPPKGSKKLKEKPPKEKPAKATKKPSGKKPLELPTTPPELPAAPQPPQRKDDVGIPQALPAPCSVSLSPGELEEPPSEPWGVGREDWRPEPEPGVPEETEPPTLDYNEQLEREDYEDFEYIRRQQKPRKPPSRKKPERVWPQPEEPSQPLLPSPAKPEVPPPQPQPQPVPVTEGDYEEGFEPPDYDDLAYGLPPPPKPRKHTDKGDEMETDEEKIKP</sequence>
<dbReference type="Proteomes" id="UP000583049">
    <property type="component" value="Unassembled WGS sequence"/>
</dbReference>
<feature type="compositionally biased region" description="Basic and acidic residues" evidence="1">
    <location>
        <begin position="1"/>
        <end position="16"/>
    </location>
</feature>
<dbReference type="PRINTS" id="PR01217">
    <property type="entry name" value="PRICHEXTENSN"/>
</dbReference>
<feature type="compositionally biased region" description="Acidic residues" evidence="1">
    <location>
        <begin position="187"/>
        <end position="200"/>
    </location>
</feature>
<organism evidence="2 3">
    <name type="scientific">Glareola pratincola</name>
    <name type="common">Collared pratincole</name>
    <name type="synonym">Hirundo pratincola</name>
    <dbReference type="NCBI Taxonomy" id="43316"/>
    <lineage>
        <taxon>Eukaryota</taxon>
        <taxon>Metazoa</taxon>
        <taxon>Chordata</taxon>
        <taxon>Craniata</taxon>
        <taxon>Vertebrata</taxon>
        <taxon>Euteleostomi</taxon>
        <taxon>Archelosauria</taxon>
        <taxon>Archosauria</taxon>
        <taxon>Dinosauria</taxon>
        <taxon>Saurischia</taxon>
        <taxon>Theropoda</taxon>
        <taxon>Coelurosauria</taxon>
        <taxon>Aves</taxon>
        <taxon>Neognathae</taxon>
        <taxon>Neoaves</taxon>
        <taxon>Charadriiformes</taxon>
        <taxon>Glareolidae</taxon>
        <taxon>Glareola</taxon>
    </lineage>
</organism>
<feature type="compositionally biased region" description="Pro residues" evidence="1">
    <location>
        <begin position="156"/>
        <end position="182"/>
    </location>
</feature>
<gene>
    <name evidence="2" type="primary">Aebp1_1</name>
    <name evidence="2" type="ORF">GLAPRA_R07624</name>
</gene>
<comment type="caution">
    <text evidence="2">The sequence shown here is derived from an EMBL/GenBank/DDBJ whole genome shotgun (WGS) entry which is preliminary data.</text>
</comment>
<protein>
    <submittedName>
        <fullName evidence="2">AEBP1 protein</fullName>
    </submittedName>
</protein>
<evidence type="ECO:0000313" key="2">
    <source>
        <dbReference type="EMBL" id="NXY79804.1"/>
    </source>
</evidence>
<name>A0A7L4MVD4_GLAPT</name>
<evidence type="ECO:0000256" key="1">
    <source>
        <dbReference type="SAM" id="MobiDB-lite"/>
    </source>
</evidence>
<feature type="compositionally biased region" description="Pro residues" evidence="1">
    <location>
        <begin position="48"/>
        <end position="60"/>
    </location>
</feature>
<reference evidence="2 3" key="1">
    <citation type="submission" date="2019-09" db="EMBL/GenBank/DDBJ databases">
        <title>Bird 10,000 Genomes (B10K) Project - Family phase.</title>
        <authorList>
            <person name="Zhang G."/>
        </authorList>
    </citation>
    <scope>NUCLEOTIDE SEQUENCE [LARGE SCALE GENOMIC DNA]</scope>
    <source>
        <strain evidence="2">B10K-CU-031-08</strain>
        <tissue evidence="2">Muscle</tissue>
    </source>
</reference>